<reference evidence="6 7" key="1">
    <citation type="journal article" date="2014" name="Genome Biol. Evol.">
        <title>Molecular evolution of the substrate utilization strategies and putative virulence factors in mosquito-associated Spiroplasma species.</title>
        <authorList>
            <person name="Chang T.H."/>
            <person name="Lo W.S."/>
            <person name="Ku C."/>
            <person name="Chen L.L."/>
            <person name="Kuo C.H."/>
        </authorList>
    </citation>
    <scope>NUCLEOTIDE SEQUENCE [LARGE SCALE GENOMIC DNA]</scope>
    <source>
        <strain evidence="6">AES-1</strain>
    </source>
</reference>
<evidence type="ECO:0000259" key="5">
    <source>
        <dbReference type="PROSITE" id="PS50893"/>
    </source>
</evidence>
<protein>
    <submittedName>
        <fullName evidence="6">ABC-2 type transport system ATP-binding protein</fullName>
    </submittedName>
</protein>
<evidence type="ECO:0000313" key="7">
    <source>
        <dbReference type="Proteomes" id="UP000019267"/>
    </source>
</evidence>
<dbReference type="InterPro" id="IPR003439">
    <property type="entry name" value="ABC_transporter-like_ATP-bd"/>
</dbReference>
<keyword evidence="7" id="KW-1185">Reference proteome</keyword>
<accession>W6A7N9</accession>
<dbReference type="HOGENOM" id="CLU_000604_1_2_14"/>
<dbReference type="GO" id="GO:0016887">
    <property type="term" value="F:ATP hydrolysis activity"/>
    <property type="evidence" value="ECO:0007669"/>
    <property type="project" value="InterPro"/>
</dbReference>
<dbReference type="STRING" id="1276246.SCULI_v1c05390"/>
<dbReference type="GO" id="GO:0005524">
    <property type="term" value="F:ATP binding"/>
    <property type="evidence" value="ECO:0007669"/>
    <property type="project" value="UniProtKB-KW"/>
</dbReference>
<dbReference type="InterPro" id="IPR050763">
    <property type="entry name" value="ABC_transporter_ATP-binding"/>
</dbReference>
<evidence type="ECO:0000256" key="1">
    <source>
        <dbReference type="ARBA" id="ARBA00005417"/>
    </source>
</evidence>
<keyword evidence="3" id="KW-0547">Nucleotide-binding</keyword>
<dbReference type="Gene3D" id="3.40.50.300">
    <property type="entry name" value="P-loop containing nucleotide triphosphate hydrolases"/>
    <property type="match status" value="1"/>
</dbReference>
<dbReference type="SMART" id="SM00382">
    <property type="entry name" value="AAA"/>
    <property type="match status" value="1"/>
</dbReference>
<dbReference type="PATRIC" id="fig|1276246.3.peg.537"/>
<dbReference type="KEGG" id="scq:SCULI_v1c05390"/>
<evidence type="ECO:0000256" key="4">
    <source>
        <dbReference type="ARBA" id="ARBA00022840"/>
    </source>
</evidence>
<dbReference type="SUPFAM" id="SSF52540">
    <property type="entry name" value="P-loop containing nucleoside triphosphate hydrolases"/>
    <property type="match status" value="1"/>
</dbReference>
<evidence type="ECO:0000256" key="3">
    <source>
        <dbReference type="ARBA" id="ARBA00022741"/>
    </source>
</evidence>
<sequence length="246" mass="28065">MIELKNVTRQFKEGMGIKDVSFKIADNSVVVFIGDNGAGKTTTIRAIASELKLQKGEILIDGQSLFENNNLKRLAFFPDTEVIPKDLNVDEYVRYTCAAHGIRRKKMLEKSEGIFKLLNLEPYINKKIKFLSSGIKKRVAMASVLALSPTYIFFDEPTANLDIESKIEFQQIIKVLSSIGVTILITSHLIEELQEIATHLVLINKGEIVYDKEFDPKTEKIIEIYKKFTKSIEIDTEVIQKLYWED</sequence>
<dbReference type="InterPro" id="IPR027417">
    <property type="entry name" value="P-loop_NTPase"/>
</dbReference>
<keyword evidence="4 6" id="KW-0067">ATP-binding</keyword>
<dbReference type="eggNOG" id="COG1131">
    <property type="taxonomic scope" value="Bacteria"/>
</dbReference>
<organism evidence="6 7">
    <name type="scientific">Spiroplasma culicicola AES-1</name>
    <dbReference type="NCBI Taxonomy" id="1276246"/>
    <lineage>
        <taxon>Bacteria</taxon>
        <taxon>Bacillati</taxon>
        <taxon>Mycoplasmatota</taxon>
        <taxon>Mollicutes</taxon>
        <taxon>Entomoplasmatales</taxon>
        <taxon>Spiroplasmataceae</taxon>
        <taxon>Spiroplasma</taxon>
    </lineage>
</organism>
<evidence type="ECO:0000256" key="2">
    <source>
        <dbReference type="ARBA" id="ARBA00022448"/>
    </source>
</evidence>
<dbReference type="CDD" id="cd03230">
    <property type="entry name" value="ABC_DR_subfamily_A"/>
    <property type="match status" value="1"/>
</dbReference>
<dbReference type="PROSITE" id="PS50893">
    <property type="entry name" value="ABC_TRANSPORTER_2"/>
    <property type="match status" value="1"/>
</dbReference>
<dbReference type="PANTHER" id="PTHR42711:SF5">
    <property type="entry name" value="ABC TRANSPORTER ATP-BINDING PROTEIN NATA"/>
    <property type="match status" value="1"/>
</dbReference>
<dbReference type="OrthoDB" id="9779029at2"/>
<dbReference type="Pfam" id="PF00005">
    <property type="entry name" value="ABC_tran"/>
    <property type="match status" value="1"/>
</dbReference>
<proteinExistence type="inferred from homology"/>
<dbReference type="PANTHER" id="PTHR42711">
    <property type="entry name" value="ABC TRANSPORTER ATP-BINDING PROTEIN"/>
    <property type="match status" value="1"/>
</dbReference>
<dbReference type="RefSeq" id="WP_025363116.1">
    <property type="nucleotide sequence ID" value="NZ_CP006681.1"/>
</dbReference>
<comment type="similarity">
    <text evidence="1">Belongs to the ABC transporter superfamily.</text>
</comment>
<dbReference type="InterPro" id="IPR003593">
    <property type="entry name" value="AAA+_ATPase"/>
</dbReference>
<evidence type="ECO:0000313" key="6">
    <source>
        <dbReference type="EMBL" id="AHI52880.1"/>
    </source>
</evidence>
<gene>
    <name evidence="6" type="primary">bcrA</name>
    <name evidence="6" type="ORF">SCULI_v1c05390</name>
</gene>
<dbReference type="AlphaFoldDB" id="W6A7N9"/>
<dbReference type="Proteomes" id="UP000019267">
    <property type="component" value="Chromosome"/>
</dbReference>
<name>W6A7N9_9MOLU</name>
<feature type="domain" description="ABC transporter" evidence="5">
    <location>
        <begin position="2"/>
        <end position="230"/>
    </location>
</feature>
<dbReference type="EMBL" id="CP006681">
    <property type="protein sequence ID" value="AHI52880.1"/>
    <property type="molecule type" value="Genomic_DNA"/>
</dbReference>
<keyword evidence="2" id="KW-0813">Transport</keyword>